<dbReference type="InterPro" id="IPR052210">
    <property type="entry name" value="LysM1-like"/>
</dbReference>
<evidence type="ECO:0000256" key="4">
    <source>
        <dbReference type="SAM" id="SignalP"/>
    </source>
</evidence>
<feature type="chain" id="PRO_5004880006" evidence="4">
    <location>
        <begin position="24"/>
        <end position="298"/>
    </location>
</feature>
<evidence type="ECO:0000256" key="1">
    <source>
        <dbReference type="ARBA" id="ARBA00022669"/>
    </source>
</evidence>
<protein>
    <submittedName>
        <fullName evidence="6">Peptidoglycan-binding lysin domain</fullName>
    </submittedName>
</protein>
<evidence type="ECO:0000256" key="2">
    <source>
        <dbReference type="ARBA" id="ARBA00022729"/>
    </source>
</evidence>
<keyword evidence="3" id="KW-0843">Virulence</keyword>
<name>W6QA06_PENRF</name>
<reference evidence="6" key="1">
    <citation type="journal article" date="2014" name="Nat. Commun.">
        <title>Multiple recent horizontal transfers of a large genomic region in cheese making fungi.</title>
        <authorList>
            <person name="Cheeseman K."/>
            <person name="Ropars J."/>
            <person name="Renault P."/>
            <person name="Dupont J."/>
            <person name="Gouzy J."/>
            <person name="Branca A."/>
            <person name="Abraham A.L."/>
            <person name="Ceppi M."/>
            <person name="Conseiller E."/>
            <person name="Debuchy R."/>
            <person name="Malagnac F."/>
            <person name="Goarin A."/>
            <person name="Silar P."/>
            <person name="Lacoste S."/>
            <person name="Sallet E."/>
            <person name="Bensimon A."/>
            <person name="Giraud T."/>
            <person name="Brygoo Y."/>
        </authorList>
    </citation>
    <scope>NUCLEOTIDE SEQUENCE [LARGE SCALE GENOMIC DNA]</scope>
    <source>
        <strain evidence="6">FM164</strain>
    </source>
</reference>
<dbReference type="STRING" id="1365484.W6QA06"/>
<dbReference type="SMART" id="SM00257">
    <property type="entry name" value="LysM"/>
    <property type="match status" value="2"/>
</dbReference>
<proteinExistence type="predicted"/>
<dbReference type="InterPro" id="IPR036779">
    <property type="entry name" value="LysM_dom_sf"/>
</dbReference>
<dbReference type="InterPro" id="IPR018392">
    <property type="entry name" value="LysM"/>
</dbReference>
<dbReference type="Gene3D" id="3.10.350.10">
    <property type="entry name" value="LysM domain"/>
    <property type="match status" value="3"/>
</dbReference>
<evidence type="ECO:0000259" key="5">
    <source>
        <dbReference type="PROSITE" id="PS51782"/>
    </source>
</evidence>
<feature type="signal peptide" evidence="4">
    <location>
        <begin position="1"/>
        <end position="23"/>
    </location>
</feature>
<dbReference type="PANTHER" id="PTHR34997:SF2">
    <property type="entry name" value="LYSM DOMAIN-CONTAINING PROTEIN-RELATED"/>
    <property type="match status" value="1"/>
</dbReference>
<organism evidence="6 7">
    <name type="scientific">Penicillium roqueforti (strain FM164)</name>
    <dbReference type="NCBI Taxonomy" id="1365484"/>
    <lineage>
        <taxon>Eukaryota</taxon>
        <taxon>Fungi</taxon>
        <taxon>Dikarya</taxon>
        <taxon>Ascomycota</taxon>
        <taxon>Pezizomycotina</taxon>
        <taxon>Eurotiomycetes</taxon>
        <taxon>Eurotiomycetidae</taxon>
        <taxon>Eurotiales</taxon>
        <taxon>Aspergillaceae</taxon>
        <taxon>Penicillium</taxon>
    </lineage>
</organism>
<gene>
    <name evidence="6" type="ORF">PROQFM164_S01g000426</name>
</gene>
<keyword evidence="2 4" id="KW-0732">Signal</keyword>
<sequence>MYAMKSFYWALSALSLSLGQAAGYLVSPAGVAAPGSSEDCSLWYLYQEGSTCQAVEVLYEITAAQFEEWNPLVMDLGSSCEMLPDLYYCVQVNFVVGTYLPSSYLVAPSVPVPAAALSYIPSTTATPSLALTSIPSVPSTPSPIQTGMVSDCDEFYLVVSGDDCATIASDYDISLTNFYAWNPAVGSTCASLWVDDYVCVGVAASSSSAVVTTARATTFVTTTVTSGSSSAPSATPSPIESGMVDNCDAYHLVISGDECATIASDAGITLDEFYDWNPTVGDTCSSLWVGYYVCIGIS</sequence>
<dbReference type="EMBL" id="HG792015">
    <property type="protein sequence ID" value="CDM26617.1"/>
    <property type="molecule type" value="Genomic_DNA"/>
</dbReference>
<dbReference type="PANTHER" id="PTHR34997">
    <property type="entry name" value="AM15"/>
    <property type="match status" value="1"/>
</dbReference>
<dbReference type="SUPFAM" id="SSF54106">
    <property type="entry name" value="LysM domain"/>
    <property type="match status" value="2"/>
</dbReference>
<feature type="domain" description="LysM" evidence="5">
    <location>
        <begin position="249"/>
        <end position="295"/>
    </location>
</feature>
<evidence type="ECO:0000313" key="6">
    <source>
        <dbReference type="EMBL" id="CDM26617.1"/>
    </source>
</evidence>
<feature type="domain" description="LysM" evidence="5">
    <location>
        <begin position="154"/>
        <end position="200"/>
    </location>
</feature>
<dbReference type="Pfam" id="PF01476">
    <property type="entry name" value="LysM"/>
    <property type="match status" value="2"/>
</dbReference>
<dbReference type="Proteomes" id="UP000030686">
    <property type="component" value="Unassembled WGS sequence"/>
</dbReference>
<dbReference type="CDD" id="cd00118">
    <property type="entry name" value="LysM"/>
    <property type="match status" value="2"/>
</dbReference>
<dbReference type="OrthoDB" id="5985073at2759"/>
<dbReference type="OMA" id="NTTKNCK"/>
<evidence type="ECO:0000313" key="7">
    <source>
        <dbReference type="Proteomes" id="UP000030686"/>
    </source>
</evidence>
<keyword evidence="1" id="KW-0147">Chitin-binding</keyword>
<accession>W6QA06</accession>
<evidence type="ECO:0000256" key="3">
    <source>
        <dbReference type="ARBA" id="ARBA00023026"/>
    </source>
</evidence>
<dbReference type="PROSITE" id="PS51782">
    <property type="entry name" value="LYSM"/>
    <property type="match status" value="2"/>
</dbReference>
<keyword evidence="7" id="KW-1185">Reference proteome</keyword>
<dbReference type="GO" id="GO:0008061">
    <property type="term" value="F:chitin binding"/>
    <property type="evidence" value="ECO:0007669"/>
    <property type="project" value="UniProtKB-KW"/>
</dbReference>
<dbReference type="AlphaFoldDB" id="W6QA06"/>